<protein>
    <recommendedName>
        <fullName evidence="3">Transposase Tc1-like domain-containing protein</fullName>
    </recommendedName>
</protein>
<gene>
    <name evidence="1" type="ORF">PoB_001513100</name>
</gene>
<comment type="caution">
    <text evidence="1">The sequence shown here is derived from an EMBL/GenBank/DDBJ whole genome shotgun (WGS) entry which is preliminary data.</text>
</comment>
<dbReference type="AlphaFoldDB" id="A0AAV3YN04"/>
<dbReference type="Proteomes" id="UP000735302">
    <property type="component" value="Unassembled WGS sequence"/>
</dbReference>
<evidence type="ECO:0008006" key="3">
    <source>
        <dbReference type="Google" id="ProtNLM"/>
    </source>
</evidence>
<sequence length="139" mass="16515">MQLVSRKQERPFLKWQDVFMCNDVLFATCVNVFKNEEKSDHRLIIILQTHVRRTALCYCNICAIVSSQHNHLPRTSKDQRNISRDTVFRRLLEVRLHPYRSAIRPRLTQVHRRDRLQWDIDVKQCGNGKTFGGPINLLF</sequence>
<proteinExistence type="predicted"/>
<evidence type="ECO:0000313" key="1">
    <source>
        <dbReference type="EMBL" id="GFN88625.1"/>
    </source>
</evidence>
<evidence type="ECO:0000313" key="2">
    <source>
        <dbReference type="Proteomes" id="UP000735302"/>
    </source>
</evidence>
<organism evidence="1 2">
    <name type="scientific">Plakobranchus ocellatus</name>
    <dbReference type="NCBI Taxonomy" id="259542"/>
    <lineage>
        <taxon>Eukaryota</taxon>
        <taxon>Metazoa</taxon>
        <taxon>Spiralia</taxon>
        <taxon>Lophotrochozoa</taxon>
        <taxon>Mollusca</taxon>
        <taxon>Gastropoda</taxon>
        <taxon>Heterobranchia</taxon>
        <taxon>Euthyneura</taxon>
        <taxon>Panpulmonata</taxon>
        <taxon>Sacoglossa</taxon>
        <taxon>Placobranchoidea</taxon>
        <taxon>Plakobranchidae</taxon>
        <taxon>Plakobranchus</taxon>
    </lineage>
</organism>
<name>A0AAV3YN04_9GAST</name>
<keyword evidence="2" id="KW-1185">Reference proteome</keyword>
<accession>A0AAV3YN04</accession>
<reference evidence="1 2" key="1">
    <citation type="journal article" date="2021" name="Elife">
        <title>Chloroplast acquisition without the gene transfer in kleptoplastic sea slugs, Plakobranchus ocellatus.</title>
        <authorList>
            <person name="Maeda T."/>
            <person name="Takahashi S."/>
            <person name="Yoshida T."/>
            <person name="Shimamura S."/>
            <person name="Takaki Y."/>
            <person name="Nagai Y."/>
            <person name="Toyoda A."/>
            <person name="Suzuki Y."/>
            <person name="Arimoto A."/>
            <person name="Ishii H."/>
            <person name="Satoh N."/>
            <person name="Nishiyama T."/>
            <person name="Hasebe M."/>
            <person name="Maruyama T."/>
            <person name="Minagawa J."/>
            <person name="Obokata J."/>
            <person name="Shigenobu S."/>
        </authorList>
    </citation>
    <scope>NUCLEOTIDE SEQUENCE [LARGE SCALE GENOMIC DNA]</scope>
</reference>
<dbReference type="EMBL" id="BLXT01001860">
    <property type="protein sequence ID" value="GFN88625.1"/>
    <property type="molecule type" value="Genomic_DNA"/>
</dbReference>